<dbReference type="SUPFAM" id="SSF49842">
    <property type="entry name" value="TNF-like"/>
    <property type="match status" value="1"/>
</dbReference>
<name>A0A1M4ZFS0_9BACT</name>
<reference evidence="3" key="1">
    <citation type="submission" date="2016-11" db="EMBL/GenBank/DDBJ databases">
        <authorList>
            <person name="Varghese N."/>
            <person name="Submissions S."/>
        </authorList>
    </citation>
    <scope>NUCLEOTIDE SEQUENCE [LARGE SCALE GENOMIC DNA]</scope>
    <source>
        <strain evidence="3">DSM 27370</strain>
    </source>
</reference>
<dbReference type="STRING" id="1346286.SAMN05444362_10477"/>
<organism evidence="2 3">
    <name type="scientific">Dysgonomonas macrotermitis</name>
    <dbReference type="NCBI Taxonomy" id="1346286"/>
    <lineage>
        <taxon>Bacteria</taxon>
        <taxon>Pseudomonadati</taxon>
        <taxon>Bacteroidota</taxon>
        <taxon>Bacteroidia</taxon>
        <taxon>Bacteroidales</taxon>
        <taxon>Dysgonomonadaceae</taxon>
        <taxon>Dysgonomonas</taxon>
    </lineage>
</organism>
<dbReference type="EMBL" id="FQUC01000004">
    <property type="protein sequence ID" value="SHF16880.1"/>
    <property type="molecule type" value="Genomic_DNA"/>
</dbReference>
<feature type="chain" id="PRO_5009908578" description="C1q domain-containing protein" evidence="1">
    <location>
        <begin position="21"/>
        <end position="282"/>
    </location>
</feature>
<dbReference type="InterPro" id="IPR008983">
    <property type="entry name" value="Tumour_necrosis_fac-like_dom"/>
</dbReference>
<keyword evidence="3" id="KW-1185">Reference proteome</keyword>
<evidence type="ECO:0008006" key="4">
    <source>
        <dbReference type="Google" id="ProtNLM"/>
    </source>
</evidence>
<dbReference type="OrthoDB" id="1240046at2"/>
<dbReference type="AlphaFoldDB" id="A0A1M4ZFS0"/>
<dbReference type="Gene3D" id="2.60.120.40">
    <property type="match status" value="1"/>
</dbReference>
<feature type="signal peptide" evidence="1">
    <location>
        <begin position="1"/>
        <end position="20"/>
    </location>
</feature>
<keyword evidence="1" id="KW-0732">Signal</keyword>
<evidence type="ECO:0000256" key="1">
    <source>
        <dbReference type="SAM" id="SignalP"/>
    </source>
</evidence>
<dbReference type="Proteomes" id="UP000184480">
    <property type="component" value="Unassembled WGS sequence"/>
</dbReference>
<evidence type="ECO:0000313" key="2">
    <source>
        <dbReference type="EMBL" id="SHF16880.1"/>
    </source>
</evidence>
<accession>A0A1M4ZFS0</accession>
<sequence length="282" mass="30617">MKKIQTIILLALSFAISGYAQVGINTDAPSALLEVVSSTTASAGKAFITSNSDNIETLQIQNNGYIGVGVLDPLVKLDLRSSSLAIENALGIGNTTQTATDAGAGAIRYNETVQALEYSDGTDWFRLQVNPNKAMVIAQNSYGQTYIPVWTNDIYYTIGTTIANWTSIYDRNGNFNPVTGIFKAPRDGVYSASVTAVFTDISMTAGAQYELWLRNVTLNTKLKSTVPYLSKVESMELTNVCKSLVYLTAGQELVVYVYMNWLESNVTMSTDGSLNILTIAEM</sequence>
<dbReference type="RefSeq" id="WP_062181533.1">
    <property type="nucleotide sequence ID" value="NZ_BBXL01000013.1"/>
</dbReference>
<protein>
    <recommendedName>
        <fullName evidence="4">C1q domain-containing protein</fullName>
    </recommendedName>
</protein>
<proteinExistence type="predicted"/>
<gene>
    <name evidence="2" type="ORF">SAMN05444362_10477</name>
</gene>
<evidence type="ECO:0000313" key="3">
    <source>
        <dbReference type="Proteomes" id="UP000184480"/>
    </source>
</evidence>